<gene>
    <name evidence="11" type="primary">yajC</name>
    <name evidence="11" type="ORF">KC207_03635</name>
</gene>
<keyword evidence="3" id="KW-0813">Transport</keyword>
<reference evidence="11" key="1">
    <citation type="submission" date="2021-04" db="EMBL/GenBank/DDBJ databases">
        <title>Phycicoccus avicenniae sp. nov., a novel endophytic actinomycetes isolated from branch of Avicennia mariana.</title>
        <authorList>
            <person name="Tuo L."/>
        </authorList>
    </citation>
    <scope>NUCLEOTIDE SEQUENCE</scope>
    <source>
        <strain evidence="11">BSK3Z-2</strain>
    </source>
</reference>
<evidence type="ECO:0000256" key="10">
    <source>
        <dbReference type="SAM" id="Phobius"/>
    </source>
</evidence>
<dbReference type="InterPro" id="IPR003849">
    <property type="entry name" value="Preprotein_translocase_YajC"/>
</dbReference>
<protein>
    <submittedName>
        <fullName evidence="11">Preprotein translocase subunit YajC</fullName>
    </submittedName>
</protein>
<evidence type="ECO:0000256" key="2">
    <source>
        <dbReference type="ARBA" id="ARBA00006742"/>
    </source>
</evidence>
<dbReference type="PANTHER" id="PTHR33909:SF1">
    <property type="entry name" value="SEC TRANSLOCON ACCESSORY COMPLEX SUBUNIT YAJC"/>
    <property type="match status" value="1"/>
</dbReference>
<evidence type="ECO:0000256" key="4">
    <source>
        <dbReference type="ARBA" id="ARBA00022475"/>
    </source>
</evidence>
<dbReference type="SMART" id="SM01323">
    <property type="entry name" value="YajC"/>
    <property type="match status" value="1"/>
</dbReference>
<dbReference type="AlphaFoldDB" id="A0A941D8D8"/>
<evidence type="ECO:0000313" key="11">
    <source>
        <dbReference type="EMBL" id="MBR7742382.1"/>
    </source>
</evidence>
<comment type="subcellular location">
    <subcellularLocation>
        <location evidence="1">Cell membrane</location>
        <topology evidence="1">Single-pass membrane protein</topology>
    </subcellularLocation>
</comment>
<evidence type="ECO:0000256" key="9">
    <source>
        <dbReference type="ARBA" id="ARBA00023136"/>
    </source>
</evidence>
<keyword evidence="9 10" id="KW-0472">Membrane</keyword>
<evidence type="ECO:0000256" key="7">
    <source>
        <dbReference type="ARBA" id="ARBA00022989"/>
    </source>
</evidence>
<dbReference type="EMBL" id="JAGSNF010000003">
    <property type="protein sequence ID" value="MBR7742382.1"/>
    <property type="molecule type" value="Genomic_DNA"/>
</dbReference>
<evidence type="ECO:0000256" key="3">
    <source>
        <dbReference type="ARBA" id="ARBA00022448"/>
    </source>
</evidence>
<feature type="transmembrane region" description="Helical" evidence="10">
    <location>
        <begin position="6"/>
        <end position="27"/>
    </location>
</feature>
<dbReference type="RefSeq" id="WP_211601523.1">
    <property type="nucleotide sequence ID" value="NZ_JAGSNF010000003.1"/>
</dbReference>
<dbReference type="PANTHER" id="PTHR33909">
    <property type="entry name" value="SEC TRANSLOCON ACCESSORY COMPLEX SUBUNIT YAJC"/>
    <property type="match status" value="1"/>
</dbReference>
<keyword evidence="6" id="KW-0653">Protein transport</keyword>
<name>A0A941D8D8_9MICO</name>
<evidence type="ECO:0000256" key="8">
    <source>
        <dbReference type="ARBA" id="ARBA00023010"/>
    </source>
</evidence>
<evidence type="ECO:0000256" key="6">
    <source>
        <dbReference type="ARBA" id="ARBA00022927"/>
    </source>
</evidence>
<dbReference type="NCBIfam" id="TIGR00739">
    <property type="entry name" value="yajC"/>
    <property type="match status" value="1"/>
</dbReference>
<evidence type="ECO:0000313" key="12">
    <source>
        <dbReference type="Proteomes" id="UP000677016"/>
    </source>
</evidence>
<accession>A0A941D8D8</accession>
<dbReference type="GO" id="GO:0015031">
    <property type="term" value="P:protein transport"/>
    <property type="evidence" value="ECO:0007669"/>
    <property type="project" value="UniProtKB-KW"/>
</dbReference>
<keyword evidence="8" id="KW-0811">Translocation</keyword>
<evidence type="ECO:0000256" key="1">
    <source>
        <dbReference type="ARBA" id="ARBA00004162"/>
    </source>
</evidence>
<sequence>MSDGSGSGLAYVLLLGLPFLLIVWMFFTQRQRTKQVQALQDSLSVGDEVVTTSGLYGTIAAVDDGVVTLTVAEGVTVRFDRRAIGMRTGEAA</sequence>
<organism evidence="11 12">
    <name type="scientific">Phycicoccus avicenniae</name>
    <dbReference type="NCBI Taxonomy" id="2828860"/>
    <lineage>
        <taxon>Bacteria</taxon>
        <taxon>Bacillati</taxon>
        <taxon>Actinomycetota</taxon>
        <taxon>Actinomycetes</taxon>
        <taxon>Micrococcales</taxon>
        <taxon>Intrasporangiaceae</taxon>
        <taxon>Phycicoccus</taxon>
    </lineage>
</organism>
<keyword evidence="4" id="KW-1003">Cell membrane</keyword>
<dbReference type="GO" id="GO:0005886">
    <property type="term" value="C:plasma membrane"/>
    <property type="evidence" value="ECO:0007669"/>
    <property type="project" value="UniProtKB-SubCell"/>
</dbReference>
<comment type="similarity">
    <text evidence="2">Belongs to the YajC family.</text>
</comment>
<evidence type="ECO:0000256" key="5">
    <source>
        <dbReference type="ARBA" id="ARBA00022692"/>
    </source>
</evidence>
<comment type="caution">
    <text evidence="11">The sequence shown here is derived from an EMBL/GenBank/DDBJ whole genome shotgun (WGS) entry which is preliminary data.</text>
</comment>
<dbReference type="Pfam" id="PF02699">
    <property type="entry name" value="YajC"/>
    <property type="match status" value="1"/>
</dbReference>
<proteinExistence type="inferred from homology"/>
<keyword evidence="7 10" id="KW-1133">Transmembrane helix</keyword>
<keyword evidence="5 10" id="KW-0812">Transmembrane</keyword>
<keyword evidence="12" id="KW-1185">Reference proteome</keyword>
<dbReference type="Proteomes" id="UP000677016">
    <property type="component" value="Unassembled WGS sequence"/>
</dbReference>